<dbReference type="Pfam" id="PF13850">
    <property type="entry name" value="ERGIC_N"/>
    <property type="match status" value="1"/>
</dbReference>
<dbReference type="OrthoDB" id="270930at2759"/>
<dbReference type="GeneID" id="108672652"/>
<dbReference type="GO" id="GO:0006890">
    <property type="term" value="P:retrograde vesicle-mediated transport, Golgi to endoplasmic reticulum"/>
    <property type="evidence" value="ECO:0007669"/>
    <property type="project" value="TreeGrafter"/>
</dbReference>
<evidence type="ECO:0000256" key="6">
    <source>
        <dbReference type="SAM" id="Phobius"/>
    </source>
</evidence>
<dbReference type="GO" id="GO:0033116">
    <property type="term" value="C:endoplasmic reticulum-Golgi intermediate compartment membrane"/>
    <property type="evidence" value="ECO:0007669"/>
    <property type="project" value="UniProtKB-SubCell"/>
</dbReference>
<dbReference type="GO" id="GO:0005789">
    <property type="term" value="C:endoplasmic reticulum membrane"/>
    <property type="evidence" value="ECO:0007669"/>
    <property type="project" value="TreeGrafter"/>
</dbReference>
<evidence type="ECO:0000256" key="4">
    <source>
        <dbReference type="ARBA" id="ARBA00022989"/>
    </source>
</evidence>
<evidence type="ECO:0000259" key="8">
    <source>
        <dbReference type="Pfam" id="PF13850"/>
    </source>
</evidence>
<dbReference type="OMA" id="IIPAVWF"/>
<name>A0A8B7NQ39_HYAAZ</name>
<dbReference type="KEGG" id="hazt:108672652"/>
<dbReference type="InterPro" id="IPR012936">
    <property type="entry name" value="Erv_C"/>
</dbReference>
<keyword evidence="3 6" id="KW-0812">Transmembrane</keyword>
<evidence type="ECO:0000256" key="1">
    <source>
        <dbReference type="ARBA" id="ARBA00004457"/>
    </source>
</evidence>
<gene>
    <name evidence="10" type="primary">LOC108672652</name>
</gene>
<dbReference type="PANTHER" id="PTHR10984">
    <property type="entry name" value="ENDOPLASMIC RETICULUM-GOLGI INTERMEDIATE COMPARTMENT PROTEIN"/>
    <property type="match status" value="1"/>
</dbReference>
<comment type="subcellular location">
    <subcellularLocation>
        <location evidence="1">Endoplasmic reticulum-Golgi intermediate compartment membrane</location>
        <topology evidence="1">Multi-pass membrane protein</topology>
    </subcellularLocation>
</comment>
<dbReference type="Proteomes" id="UP000694843">
    <property type="component" value="Unplaced"/>
</dbReference>
<dbReference type="RefSeq" id="XP_018015844.1">
    <property type="nucleotide sequence ID" value="XM_018160355.2"/>
</dbReference>
<comment type="similarity">
    <text evidence="2">Belongs to the ERGIC family.</text>
</comment>
<evidence type="ECO:0000256" key="3">
    <source>
        <dbReference type="ARBA" id="ARBA00022692"/>
    </source>
</evidence>
<evidence type="ECO:0000313" key="10">
    <source>
        <dbReference type="RefSeq" id="XP_018015844.1"/>
    </source>
</evidence>
<dbReference type="InterPro" id="IPR039542">
    <property type="entry name" value="Erv_N"/>
</dbReference>
<feature type="domain" description="Endoplasmic reticulum vesicle transporter C-terminal" evidence="7">
    <location>
        <begin position="73"/>
        <end position="234"/>
    </location>
</feature>
<feature type="transmembrane region" description="Helical" evidence="6">
    <location>
        <begin position="212"/>
        <end position="233"/>
    </location>
</feature>
<accession>A0A8B7NQ39</accession>
<dbReference type="AlphaFoldDB" id="A0A8B7NQ39"/>
<evidence type="ECO:0000313" key="9">
    <source>
        <dbReference type="Proteomes" id="UP000694843"/>
    </source>
</evidence>
<sequence length="253" mass="28443">MLVLFTSELLHFMSGEIVSELFVDDPGDQVDRIPVYLKLTLPRLKCDSIGLDIQDDMGRHEVGFVENTNKVPVGAEGCLFEANFLINKVPGNFHVSTHSAESQPETIDFAHIIHELRFGAKINNPNVPGTFNPLYDRKKLDGNSLESYDYVMKIVPSIYEDASGTNVTAYQYTYAFRKYVSFGHGGRVVPALWFRYDLAPLTVKYYVRRPPFYTFITTVCAIVGGTFTVAGIIDSCIFTASEIFHKFQIGKQS</sequence>
<dbReference type="GO" id="GO:0006888">
    <property type="term" value="P:endoplasmic reticulum to Golgi vesicle-mediated transport"/>
    <property type="evidence" value="ECO:0007669"/>
    <property type="project" value="TreeGrafter"/>
</dbReference>
<feature type="domain" description="Endoplasmic reticulum vesicle transporter N-terminal" evidence="8">
    <location>
        <begin position="1"/>
        <end position="61"/>
    </location>
</feature>
<evidence type="ECO:0000256" key="2">
    <source>
        <dbReference type="ARBA" id="ARBA00005648"/>
    </source>
</evidence>
<dbReference type="GO" id="GO:0000139">
    <property type="term" value="C:Golgi membrane"/>
    <property type="evidence" value="ECO:0007669"/>
    <property type="project" value="TreeGrafter"/>
</dbReference>
<evidence type="ECO:0000256" key="5">
    <source>
        <dbReference type="ARBA" id="ARBA00023136"/>
    </source>
</evidence>
<keyword evidence="5 6" id="KW-0472">Membrane</keyword>
<protein>
    <submittedName>
        <fullName evidence="10">Endoplasmic reticulum-Golgi intermediate compartment protein 1</fullName>
    </submittedName>
</protein>
<dbReference type="InterPro" id="IPR045888">
    <property type="entry name" value="Erv"/>
</dbReference>
<keyword evidence="4 6" id="KW-1133">Transmembrane helix</keyword>
<proteinExistence type="inferred from homology"/>
<organism evidence="9 10">
    <name type="scientific">Hyalella azteca</name>
    <name type="common">Amphipod</name>
    <dbReference type="NCBI Taxonomy" id="294128"/>
    <lineage>
        <taxon>Eukaryota</taxon>
        <taxon>Metazoa</taxon>
        <taxon>Ecdysozoa</taxon>
        <taxon>Arthropoda</taxon>
        <taxon>Crustacea</taxon>
        <taxon>Multicrustacea</taxon>
        <taxon>Malacostraca</taxon>
        <taxon>Eumalacostraca</taxon>
        <taxon>Peracarida</taxon>
        <taxon>Amphipoda</taxon>
        <taxon>Senticaudata</taxon>
        <taxon>Talitrida</taxon>
        <taxon>Talitroidea</taxon>
        <taxon>Hyalellidae</taxon>
        <taxon>Hyalella</taxon>
    </lineage>
</organism>
<dbReference type="Pfam" id="PF07970">
    <property type="entry name" value="COPIIcoated_ERV"/>
    <property type="match status" value="1"/>
</dbReference>
<dbReference type="GO" id="GO:0030134">
    <property type="term" value="C:COPII-coated ER to Golgi transport vesicle"/>
    <property type="evidence" value="ECO:0007669"/>
    <property type="project" value="TreeGrafter"/>
</dbReference>
<evidence type="ECO:0000259" key="7">
    <source>
        <dbReference type="Pfam" id="PF07970"/>
    </source>
</evidence>
<dbReference type="PANTHER" id="PTHR10984:SF36">
    <property type="entry name" value="ENDOPLASMIC RETICULUM-GOLGI INTERMEDIATE COMPARTMENT PROTEIN 1"/>
    <property type="match status" value="1"/>
</dbReference>
<reference evidence="10" key="1">
    <citation type="submission" date="2025-08" db="UniProtKB">
        <authorList>
            <consortium name="RefSeq"/>
        </authorList>
    </citation>
    <scope>IDENTIFICATION</scope>
</reference>
<keyword evidence="9" id="KW-1185">Reference proteome</keyword>